<dbReference type="STRING" id="74873.A0A084VX51"/>
<dbReference type="EMBL" id="ATLV01017849">
    <property type="status" value="NOT_ANNOTATED_CDS"/>
    <property type="molecule type" value="Genomic_DNA"/>
</dbReference>
<dbReference type="OMA" id="IEEHMGK"/>
<dbReference type="EMBL" id="KE525195">
    <property type="protein sequence ID" value="KFB42545.1"/>
    <property type="molecule type" value="Genomic_DNA"/>
</dbReference>
<dbReference type="VEuPathDB" id="VectorBase:ASIS001037"/>
<dbReference type="InterPro" id="IPR036919">
    <property type="entry name" value="Ribo_uL30_ferredoxin-like_sf"/>
</dbReference>
<keyword evidence="3" id="KW-1185">Reference proteome</keyword>
<evidence type="ECO:0008006" key="4">
    <source>
        <dbReference type="Google" id="ProtNLM"/>
    </source>
</evidence>
<dbReference type="InterPro" id="IPR035808">
    <property type="entry name" value="Ribosomal_uL30_euk_arc"/>
</dbReference>
<dbReference type="OrthoDB" id="28644at2759"/>
<evidence type="ECO:0000313" key="1">
    <source>
        <dbReference type="EMBL" id="KFB42545.1"/>
    </source>
</evidence>
<dbReference type="EnsemblMetazoa" id="ASIC010255-RA">
    <property type="protein sequence ID" value="ASIC010255-PA"/>
    <property type="gene ID" value="ASIC010255"/>
</dbReference>
<dbReference type="PANTHER" id="PTHR11524:SF58">
    <property type="entry name" value="IP16805P"/>
    <property type="match status" value="1"/>
</dbReference>
<dbReference type="Proteomes" id="UP000030765">
    <property type="component" value="Unassembled WGS sequence"/>
</dbReference>
<dbReference type="CDD" id="cd01657">
    <property type="entry name" value="Ribosomal_L7_archeal_euk"/>
    <property type="match status" value="1"/>
</dbReference>
<organism evidence="2 3">
    <name type="scientific">Anopheles sinensis</name>
    <name type="common">Mosquito</name>
    <dbReference type="NCBI Taxonomy" id="74873"/>
    <lineage>
        <taxon>Eukaryota</taxon>
        <taxon>Metazoa</taxon>
        <taxon>Ecdysozoa</taxon>
        <taxon>Arthropoda</taxon>
        <taxon>Hexapoda</taxon>
        <taxon>Insecta</taxon>
        <taxon>Pterygota</taxon>
        <taxon>Neoptera</taxon>
        <taxon>Endopterygota</taxon>
        <taxon>Diptera</taxon>
        <taxon>Nematocera</taxon>
        <taxon>Culicoidea</taxon>
        <taxon>Culicidae</taxon>
        <taxon>Anophelinae</taxon>
        <taxon>Anopheles</taxon>
    </lineage>
</organism>
<dbReference type="Gene3D" id="3.30.1390.20">
    <property type="entry name" value="Ribosomal protein L30, ferredoxin-like fold domain"/>
    <property type="match status" value="1"/>
</dbReference>
<dbReference type="AlphaFoldDB" id="A0A084VX51"/>
<reference evidence="1 3" key="1">
    <citation type="journal article" date="2014" name="BMC Genomics">
        <title>Genome sequence of Anopheles sinensis provides insight into genetics basis of mosquito competence for malaria parasites.</title>
        <authorList>
            <person name="Zhou D."/>
            <person name="Zhang D."/>
            <person name="Ding G."/>
            <person name="Shi L."/>
            <person name="Hou Q."/>
            <person name="Ye Y."/>
            <person name="Xu Y."/>
            <person name="Zhou H."/>
            <person name="Xiong C."/>
            <person name="Li S."/>
            <person name="Yu J."/>
            <person name="Hong S."/>
            <person name="Yu X."/>
            <person name="Zou P."/>
            <person name="Chen C."/>
            <person name="Chang X."/>
            <person name="Wang W."/>
            <person name="Lv Y."/>
            <person name="Sun Y."/>
            <person name="Ma L."/>
            <person name="Shen B."/>
            <person name="Zhu C."/>
        </authorList>
    </citation>
    <scope>NUCLEOTIDE SEQUENCE [LARGE SCALE GENOMIC DNA]</scope>
</reference>
<dbReference type="GO" id="GO:0003723">
    <property type="term" value="F:RNA binding"/>
    <property type="evidence" value="ECO:0007669"/>
    <property type="project" value="TreeGrafter"/>
</dbReference>
<name>A0A084VX51_ANOSI</name>
<dbReference type="GO" id="GO:0022625">
    <property type="term" value="C:cytosolic large ribosomal subunit"/>
    <property type="evidence" value="ECO:0007669"/>
    <property type="project" value="TreeGrafter"/>
</dbReference>
<gene>
    <name evidence="1" type="ORF">ZHAS_00010255</name>
</gene>
<dbReference type="InterPro" id="IPR039699">
    <property type="entry name" value="Ribosomal_uL30"/>
</dbReference>
<reference evidence="2" key="2">
    <citation type="submission" date="2020-05" db="UniProtKB">
        <authorList>
            <consortium name="EnsemblMetazoa"/>
        </authorList>
    </citation>
    <scope>IDENTIFICATION</scope>
</reference>
<evidence type="ECO:0000313" key="2">
    <source>
        <dbReference type="EnsemblMetazoa" id="ASIC010255-PA"/>
    </source>
</evidence>
<proteinExistence type="predicted"/>
<dbReference type="VEuPathDB" id="VectorBase:ASIC010255"/>
<dbReference type="PANTHER" id="PTHR11524">
    <property type="entry name" value="60S RIBOSOMAL PROTEIN L7"/>
    <property type="match status" value="1"/>
</dbReference>
<dbReference type="GO" id="GO:0000463">
    <property type="term" value="P:maturation of LSU-rRNA from tricistronic rRNA transcript (SSU-rRNA, 5.8S rRNA, LSU-rRNA)"/>
    <property type="evidence" value="ECO:0007669"/>
    <property type="project" value="TreeGrafter"/>
</dbReference>
<protein>
    <recommendedName>
        <fullName evidence="4">60S ribosomal protein L7</fullName>
    </recommendedName>
</protein>
<dbReference type="GO" id="GO:0003735">
    <property type="term" value="F:structural constituent of ribosome"/>
    <property type="evidence" value="ECO:0007669"/>
    <property type="project" value="TreeGrafter"/>
</dbReference>
<evidence type="ECO:0000313" key="3">
    <source>
        <dbReference type="Proteomes" id="UP000030765"/>
    </source>
</evidence>
<sequence>MEQYRIPNKLPSEDISILAQRKGRQKQAAQRTEPVPRKNRFRGNFTKIDTIVAMTRTADRDAHRIKRNFLKTGLRLNDNKIEEGRLIIIYRHRGGFIYNKTVDRTLYRLNLRFLKSATLQRLTPEVHAMLKIVEPFVIWGYPNITVIRELIYKYGALRDPGLPHARKGPELKGKGLVPLTSNKLVEEIFGYCGIICVDDLIHEIMTLGEAFEYVHRHFRCFKLRNPSTGWACPKLKGKLRSLGGEAGFRGDEINELFKTLL</sequence>
<dbReference type="SUPFAM" id="SSF55129">
    <property type="entry name" value="Ribosomal protein L30p/L7e"/>
    <property type="match status" value="1"/>
</dbReference>
<accession>A0A084VX51</accession>